<protein>
    <recommendedName>
        <fullName evidence="2">Peptidyl-prolyl cis-trans isomerase</fullName>
        <shortName evidence="2">PPIase</shortName>
        <ecNumber evidence="2">5.2.1.8</ecNumber>
    </recommendedName>
</protein>
<dbReference type="EC" id="5.2.1.8" evidence="2"/>
<accession>A0A7W5P7E9</accession>
<evidence type="ECO:0000313" key="5">
    <source>
        <dbReference type="EMBL" id="MBB3327428.1"/>
    </source>
</evidence>
<keyword evidence="2 5" id="KW-0413">Isomerase</keyword>
<dbReference type="PROSITE" id="PS50072">
    <property type="entry name" value="CSA_PPIASE_2"/>
    <property type="match status" value="1"/>
</dbReference>
<dbReference type="PRINTS" id="PR00153">
    <property type="entry name" value="CSAPPISMRASE"/>
</dbReference>
<dbReference type="AlphaFoldDB" id="A0A7W5P7E9"/>
<dbReference type="InterPro" id="IPR002130">
    <property type="entry name" value="Cyclophilin-type_PPIase_dom"/>
</dbReference>
<comment type="similarity">
    <text evidence="2">Belongs to the cyclophilin-type PPIase family.</text>
</comment>
<evidence type="ECO:0000256" key="3">
    <source>
        <dbReference type="SAM" id="MobiDB-lite"/>
    </source>
</evidence>
<feature type="region of interest" description="Disordered" evidence="3">
    <location>
        <begin position="221"/>
        <end position="252"/>
    </location>
</feature>
<feature type="region of interest" description="Disordered" evidence="3">
    <location>
        <begin position="40"/>
        <end position="91"/>
    </location>
</feature>
<dbReference type="EMBL" id="JACHZG010000001">
    <property type="protein sequence ID" value="MBB3327428.1"/>
    <property type="molecule type" value="Genomic_DNA"/>
</dbReference>
<dbReference type="InterPro" id="IPR029000">
    <property type="entry name" value="Cyclophilin-like_dom_sf"/>
</dbReference>
<comment type="function">
    <text evidence="1 2">PPIases accelerate the folding of proteins. It catalyzes the cis-trans isomerization of proline imidic peptide bonds in oligopeptides.</text>
</comment>
<dbReference type="PANTHER" id="PTHR45625:SF3">
    <property type="entry name" value="PEPTIDYL-PROLYL CIS-TRANS ISOMERASE B-RELATED"/>
    <property type="match status" value="1"/>
</dbReference>
<dbReference type="PANTHER" id="PTHR45625">
    <property type="entry name" value="PEPTIDYL-PROLYL CIS-TRANS ISOMERASE-RELATED"/>
    <property type="match status" value="1"/>
</dbReference>
<reference evidence="5 6" key="1">
    <citation type="submission" date="2020-08" db="EMBL/GenBank/DDBJ databases">
        <title>Sequencing the genomes of 1000 actinobacteria strains.</title>
        <authorList>
            <person name="Klenk H.-P."/>
        </authorList>
    </citation>
    <scope>NUCLEOTIDE SEQUENCE [LARGE SCALE GENOMIC DNA]</scope>
    <source>
        <strain evidence="5 6">DSM 11053</strain>
    </source>
</reference>
<proteinExistence type="inferred from homology"/>
<dbReference type="InterPro" id="IPR044666">
    <property type="entry name" value="Cyclophilin_A-like"/>
</dbReference>
<feature type="domain" description="PPIase cyclophilin-type" evidence="4">
    <location>
        <begin position="103"/>
        <end position="252"/>
    </location>
</feature>
<dbReference type="SUPFAM" id="SSF50891">
    <property type="entry name" value="Cyclophilin-like"/>
    <property type="match status" value="1"/>
</dbReference>
<evidence type="ECO:0000256" key="1">
    <source>
        <dbReference type="ARBA" id="ARBA00002388"/>
    </source>
</evidence>
<evidence type="ECO:0000313" key="6">
    <source>
        <dbReference type="Proteomes" id="UP000565572"/>
    </source>
</evidence>
<organism evidence="5 6">
    <name type="scientific">Microlunatus antarcticus</name>
    <dbReference type="NCBI Taxonomy" id="53388"/>
    <lineage>
        <taxon>Bacteria</taxon>
        <taxon>Bacillati</taxon>
        <taxon>Actinomycetota</taxon>
        <taxon>Actinomycetes</taxon>
        <taxon>Propionibacteriales</taxon>
        <taxon>Propionibacteriaceae</taxon>
        <taxon>Microlunatus</taxon>
    </lineage>
</organism>
<dbReference type="PROSITE" id="PS51257">
    <property type="entry name" value="PROKAR_LIPOPROTEIN"/>
    <property type="match status" value="1"/>
</dbReference>
<dbReference type="RefSeq" id="WP_332836797.1">
    <property type="nucleotide sequence ID" value="NZ_JACHZG010000001.1"/>
</dbReference>
<keyword evidence="6" id="KW-1185">Reference proteome</keyword>
<evidence type="ECO:0000256" key="2">
    <source>
        <dbReference type="RuleBase" id="RU363019"/>
    </source>
</evidence>
<dbReference type="Gene3D" id="2.40.100.10">
    <property type="entry name" value="Cyclophilin-like"/>
    <property type="match status" value="1"/>
</dbReference>
<dbReference type="Proteomes" id="UP000565572">
    <property type="component" value="Unassembled WGS sequence"/>
</dbReference>
<name>A0A7W5P7E9_9ACTN</name>
<feature type="compositionally biased region" description="Low complexity" evidence="3">
    <location>
        <begin position="40"/>
        <end position="55"/>
    </location>
</feature>
<sequence length="252" mass="25769">MLSLDRPDRSGARARGRLLLGLAGLPVVLLSACGTVPTPSAGAPSAAATPGASSSVEPDQSGPSDGACEYTTTGTPARPVQPPTTTDISSSGTVSYVMHLTEGDVTLRLDRAKAPCTVHSFESLVAQKYFDDTRCHRLVDSGIFVLQCGDPTAKGTGGPGYTFPDELDGTETYGRGTLAMANSGPNTNGSQFFLVYDESPLPPSYTVFGSFDEKSREVVAGIASQGQDGSSGSSGGGTPNSPAKVKSIAKVS</sequence>
<dbReference type="Pfam" id="PF00160">
    <property type="entry name" value="Pro_isomerase"/>
    <property type="match status" value="1"/>
</dbReference>
<keyword evidence="2" id="KW-0697">Rotamase</keyword>
<comment type="caution">
    <text evidence="5">The sequence shown here is derived from an EMBL/GenBank/DDBJ whole genome shotgun (WGS) entry which is preliminary data.</text>
</comment>
<evidence type="ECO:0000259" key="4">
    <source>
        <dbReference type="PROSITE" id="PS50072"/>
    </source>
</evidence>
<comment type="catalytic activity">
    <reaction evidence="2">
        <text>[protein]-peptidylproline (omega=180) = [protein]-peptidylproline (omega=0)</text>
        <dbReference type="Rhea" id="RHEA:16237"/>
        <dbReference type="Rhea" id="RHEA-COMP:10747"/>
        <dbReference type="Rhea" id="RHEA-COMP:10748"/>
        <dbReference type="ChEBI" id="CHEBI:83833"/>
        <dbReference type="ChEBI" id="CHEBI:83834"/>
        <dbReference type="EC" id="5.2.1.8"/>
    </reaction>
</comment>
<dbReference type="GO" id="GO:0003755">
    <property type="term" value="F:peptidyl-prolyl cis-trans isomerase activity"/>
    <property type="evidence" value="ECO:0007669"/>
    <property type="project" value="UniProtKB-UniRule"/>
</dbReference>
<dbReference type="CDD" id="cd00317">
    <property type="entry name" value="cyclophilin"/>
    <property type="match status" value="1"/>
</dbReference>
<gene>
    <name evidence="5" type="ORF">FHX39_002372</name>
</gene>